<feature type="region of interest" description="Disordered" evidence="1">
    <location>
        <begin position="235"/>
        <end position="273"/>
    </location>
</feature>
<feature type="domain" description="FHA" evidence="3">
    <location>
        <begin position="333"/>
        <end position="371"/>
    </location>
</feature>
<dbReference type="OrthoDB" id="2951498at2759"/>
<evidence type="ECO:0000256" key="1">
    <source>
        <dbReference type="SAM" id="MobiDB-lite"/>
    </source>
</evidence>
<dbReference type="InterPro" id="IPR000253">
    <property type="entry name" value="FHA_dom"/>
</dbReference>
<dbReference type="EMBL" id="VDMD01000015">
    <property type="protein sequence ID" value="TRM61892.1"/>
    <property type="molecule type" value="Genomic_DNA"/>
</dbReference>
<dbReference type="AlphaFoldDB" id="A0A550CAQ4"/>
<name>A0A550CAQ4_9AGAR</name>
<evidence type="ECO:0000313" key="5">
    <source>
        <dbReference type="Proteomes" id="UP000320762"/>
    </source>
</evidence>
<accession>A0A550CAQ4</accession>
<keyword evidence="2" id="KW-0812">Transmembrane</keyword>
<protein>
    <recommendedName>
        <fullName evidence="3">FHA domain-containing protein</fullName>
    </recommendedName>
</protein>
<evidence type="ECO:0000259" key="3">
    <source>
        <dbReference type="PROSITE" id="PS50006"/>
    </source>
</evidence>
<proteinExistence type="predicted"/>
<feature type="transmembrane region" description="Helical" evidence="2">
    <location>
        <begin position="39"/>
        <end position="61"/>
    </location>
</feature>
<evidence type="ECO:0000313" key="4">
    <source>
        <dbReference type="EMBL" id="TRM61892.1"/>
    </source>
</evidence>
<feature type="transmembrane region" description="Helical" evidence="2">
    <location>
        <begin position="73"/>
        <end position="98"/>
    </location>
</feature>
<dbReference type="PROSITE" id="PS51257">
    <property type="entry name" value="PROKAR_LIPOPROTEIN"/>
    <property type="match status" value="1"/>
</dbReference>
<dbReference type="PROSITE" id="PS50006">
    <property type="entry name" value="FHA_DOMAIN"/>
    <property type="match status" value="1"/>
</dbReference>
<comment type="caution">
    <text evidence="4">The sequence shown here is derived from an EMBL/GenBank/DDBJ whole genome shotgun (WGS) entry which is preliminary data.</text>
</comment>
<reference evidence="4 5" key="1">
    <citation type="journal article" date="2019" name="New Phytol.">
        <title>Comparative genomics reveals unique wood-decay strategies and fruiting body development in the Schizophyllaceae.</title>
        <authorList>
            <person name="Almasi E."/>
            <person name="Sahu N."/>
            <person name="Krizsan K."/>
            <person name="Balint B."/>
            <person name="Kovacs G.M."/>
            <person name="Kiss B."/>
            <person name="Cseklye J."/>
            <person name="Drula E."/>
            <person name="Henrissat B."/>
            <person name="Nagy I."/>
            <person name="Chovatia M."/>
            <person name="Adam C."/>
            <person name="LaButti K."/>
            <person name="Lipzen A."/>
            <person name="Riley R."/>
            <person name="Grigoriev I.V."/>
            <person name="Nagy L.G."/>
        </authorList>
    </citation>
    <scope>NUCLEOTIDE SEQUENCE [LARGE SCALE GENOMIC DNA]</scope>
    <source>
        <strain evidence="4 5">NL-1724</strain>
    </source>
</reference>
<evidence type="ECO:0000256" key="2">
    <source>
        <dbReference type="SAM" id="Phobius"/>
    </source>
</evidence>
<keyword evidence="2" id="KW-1133">Transmembrane helix</keyword>
<feature type="compositionally biased region" description="Basic residues" evidence="1">
    <location>
        <begin position="248"/>
        <end position="262"/>
    </location>
</feature>
<feature type="transmembrane region" description="Helical" evidence="2">
    <location>
        <begin position="118"/>
        <end position="143"/>
    </location>
</feature>
<keyword evidence="2" id="KW-0472">Membrane</keyword>
<organism evidence="4 5">
    <name type="scientific">Schizophyllum amplum</name>
    <dbReference type="NCBI Taxonomy" id="97359"/>
    <lineage>
        <taxon>Eukaryota</taxon>
        <taxon>Fungi</taxon>
        <taxon>Dikarya</taxon>
        <taxon>Basidiomycota</taxon>
        <taxon>Agaricomycotina</taxon>
        <taxon>Agaricomycetes</taxon>
        <taxon>Agaricomycetidae</taxon>
        <taxon>Agaricales</taxon>
        <taxon>Schizophyllaceae</taxon>
        <taxon>Schizophyllum</taxon>
    </lineage>
</organism>
<gene>
    <name evidence="4" type="ORF">BD626DRAFT_500832</name>
</gene>
<feature type="transmembrane region" description="Helical" evidence="2">
    <location>
        <begin position="12"/>
        <end position="33"/>
    </location>
</feature>
<dbReference type="Proteomes" id="UP000320762">
    <property type="component" value="Unassembled WGS sequence"/>
</dbReference>
<keyword evidence="5" id="KW-1185">Reference proteome</keyword>
<sequence length="371" mass="41236">MNRIAIALRSLIFFLWAFFACWTAGTSVVIMIANARLRYGAAASTIVSLIVAVLTFFTIIISHTELRYPRIRTGTVAVELAWVGTSAALQLAVIGLAFGVDGSGCGDTDADYCANTALFKKLVVAMTVIAWAYLVLFCAALCWRWRPHTGRILRESIFEIDWLARQCTSEEGRSERSREAREVHGVFDDMASSASVSTPRCISPPPRSTSRQPVPETPTPLWAKQRTVRRGIDPPFIAGPSQEPKPLQRARHHHRHRQHRPSHAVASAQPTLSAQPSMISATVVDDMSYIARSVSPIISELSSARHPEQELQSLPSLAEMVANRVIRPPPRQTSLGRQGDPIDRPMFHPPTISERHGHARESEDLTRFYYL</sequence>
<feature type="region of interest" description="Disordered" evidence="1">
    <location>
        <begin position="192"/>
        <end position="219"/>
    </location>
</feature>